<feature type="region of interest" description="Disordered" evidence="7">
    <location>
        <begin position="301"/>
        <end position="324"/>
    </location>
</feature>
<accession>A0A2T9YY21</accession>
<dbReference type="PANTHER" id="PTHR13131">
    <property type="entry name" value="CYSTINOSIN"/>
    <property type="match status" value="1"/>
</dbReference>
<dbReference type="OrthoDB" id="75720at2759"/>
<dbReference type="InterPro" id="IPR005282">
    <property type="entry name" value="LC_transporter"/>
</dbReference>
<evidence type="ECO:0000256" key="2">
    <source>
        <dbReference type="ARBA" id="ARBA00022448"/>
    </source>
</evidence>
<comment type="subcellular location">
    <subcellularLocation>
        <location evidence="1">Endomembrane system</location>
        <topology evidence="1">Multi-pass membrane protein</topology>
    </subcellularLocation>
</comment>
<evidence type="ECO:0000256" key="4">
    <source>
        <dbReference type="ARBA" id="ARBA00022737"/>
    </source>
</evidence>
<keyword evidence="2" id="KW-0813">Transport</keyword>
<evidence type="ECO:0000313" key="10">
    <source>
        <dbReference type="Proteomes" id="UP000245383"/>
    </source>
</evidence>
<evidence type="ECO:0008006" key="11">
    <source>
        <dbReference type="Google" id="ProtNLM"/>
    </source>
</evidence>
<dbReference type="Proteomes" id="UP000245383">
    <property type="component" value="Unassembled WGS sequence"/>
</dbReference>
<keyword evidence="6 8" id="KW-0472">Membrane</keyword>
<dbReference type="PANTHER" id="PTHR13131:SF5">
    <property type="entry name" value="CYSTINOSIN"/>
    <property type="match status" value="1"/>
</dbReference>
<keyword evidence="3 8" id="KW-0812">Transmembrane</keyword>
<feature type="transmembrane region" description="Helical" evidence="8">
    <location>
        <begin position="76"/>
        <end position="99"/>
    </location>
</feature>
<protein>
    <recommendedName>
        <fullName evidence="11">Cystinosin</fullName>
    </recommendedName>
</protein>
<keyword evidence="10" id="KW-1185">Reference proteome</keyword>
<evidence type="ECO:0000256" key="8">
    <source>
        <dbReference type="SAM" id="Phobius"/>
    </source>
</evidence>
<name>A0A2T9YY21_9FUNG</name>
<feature type="transmembrane region" description="Helical" evidence="8">
    <location>
        <begin position="207"/>
        <end position="226"/>
    </location>
</feature>
<dbReference type="SMART" id="SM00679">
    <property type="entry name" value="CTNS"/>
    <property type="match status" value="2"/>
</dbReference>
<dbReference type="Pfam" id="PF04193">
    <property type="entry name" value="PQ-loop"/>
    <property type="match status" value="2"/>
</dbReference>
<comment type="caution">
    <text evidence="9">The sequence shown here is derived from an EMBL/GenBank/DDBJ whole genome shotgun (WGS) entry which is preliminary data.</text>
</comment>
<evidence type="ECO:0000256" key="7">
    <source>
        <dbReference type="SAM" id="MobiDB-lite"/>
    </source>
</evidence>
<feature type="transmembrane region" description="Helical" evidence="8">
    <location>
        <begin position="166"/>
        <end position="187"/>
    </location>
</feature>
<dbReference type="GO" id="GO:0012505">
    <property type="term" value="C:endomembrane system"/>
    <property type="evidence" value="ECO:0007669"/>
    <property type="project" value="UniProtKB-SubCell"/>
</dbReference>
<evidence type="ECO:0000256" key="3">
    <source>
        <dbReference type="ARBA" id="ARBA00022692"/>
    </source>
</evidence>
<feature type="transmembrane region" description="Helical" evidence="8">
    <location>
        <begin position="35"/>
        <end position="56"/>
    </location>
</feature>
<organism evidence="9 10">
    <name type="scientific">Smittium simulii</name>
    <dbReference type="NCBI Taxonomy" id="133385"/>
    <lineage>
        <taxon>Eukaryota</taxon>
        <taxon>Fungi</taxon>
        <taxon>Fungi incertae sedis</taxon>
        <taxon>Zoopagomycota</taxon>
        <taxon>Kickxellomycotina</taxon>
        <taxon>Harpellomycetes</taxon>
        <taxon>Harpellales</taxon>
        <taxon>Legeriomycetaceae</taxon>
        <taxon>Smittium</taxon>
    </lineage>
</organism>
<dbReference type="STRING" id="133385.A0A2T9YY21"/>
<reference evidence="9 10" key="1">
    <citation type="journal article" date="2018" name="MBio">
        <title>Comparative Genomics Reveals the Core Gene Toolbox for the Fungus-Insect Symbiosis.</title>
        <authorList>
            <person name="Wang Y."/>
            <person name="Stata M."/>
            <person name="Wang W."/>
            <person name="Stajich J.E."/>
            <person name="White M.M."/>
            <person name="Moncalvo J.M."/>
        </authorList>
    </citation>
    <scope>NUCLEOTIDE SEQUENCE [LARGE SCALE GENOMIC DNA]</scope>
    <source>
        <strain evidence="9 10">SWE-8-4</strain>
    </source>
</reference>
<evidence type="ECO:0000256" key="1">
    <source>
        <dbReference type="ARBA" id="ARBA00004127"/>
    </source>
</evidence>
<dbReference type="InterPro" id="IPR006603">
    <property type="entry name" value="PQ-loop_rpt"/>
</dbReference>
<evidence type="ECO:0000256" key="5">
    <source>
        <dbReference type="ARBA" id="ARBA00022989"/>
    </source>
</evidence>
<evidence type="ECO:0000256" key="6">
    <source>
        <dbReference type="ARBA" id="ARBA00023136"/>
    </source>
</evidence>
<dbReference type="EMBL" id="MBFR01000016">
    <property type="protein sequence ID" value="PVU97196.1"/>
    <property type="molecule type" value="Genomic_DNA"/>
</dbReference>
<keyword evidence="4" id="KW-0677">Repeat</keyword>
<dbReference type="GO" id="GO:0015184">
    <property type="term" value="F:L-cystine transmembrane transporter activity"/>
    <property type="evidence" value="ECO:0007669"/>
    <property type="project" value="TreeGrafter"/>
</dbReference>
<sequence>MAFGWLYFIAWTVSGYPQMLLNYYRKSVKGLSADFVFLSTVGFICYSLYTVGFYCFENLQNEYKSKHGGNSNLIMINDVFFAVHSLIISVVIMIQYFFYEKEEYQVLSGSAKLIMISSFTIMAAVITFDSIYMLLIVSSYLKLALTVMKYIPQAYTNYKRKSTDGWSVVNVLCDLIGGVLSCAQLLIDAVIEGNIRLAFNNPAKLALAIISVSFDILFVIQHYILYPDSPAYKISAVTSNPGQSSLSQDPEDGSYLHDVDDFKGKRHISYSYGCETKNNSGCESSLTINSNNSYSMELGDLNKSKRHPDSRSLIKDRNDHNNHI</sequence>
<gene>
    <name evidence="9" type="ORF">BB561_000693</name>
</gene>
<dbReference type="GO" id="GO:0005774">
    <property type="term" value="C:vacuolar membrane"/>
    <property type="evidence" value="ECO:0007669"/>
    <property type="project" value="TreeGrafter"/>
</dbReference>
<proteinExistence type="predicted"/>
<feature type="transmembrane region" description="Helical" evidence="8">
    <location>
        <begin position="119"/>
        <end position="145"/>
    </location>
</feature>
<dbReference type="Gene3D" id="1.20.1280.290">
    <property type="match status" value="2"/>
</dbReference>
<keyword evidence="5 8" id="KW-1133">Transmembrane helix</keyword>
<evidence type="ECO:0000313" key="9">
    <source>
        <dbReference type="EMBL" id="PVU97196.1"/>
    </source>
</evidence>
<dbReference type="AlphaFoldDB" id="A0A2T9YY21"/>